<protein>
    <submittedName>
        <fullName evidence="2">Protein N-acetyltransferase, RimJ/RimL family</fullName>
    </submittedName>
</protein>
<sequence length="181" mass="20261">MPLPHDTEHLRFRRMTPADLDEMAKLLGDPAVMQFYPSPKTREQAAAWIAWNEGNYARYGFGLWIIENHDGEFVGDCGLTWQRVNGVRKLEVGYHVSPAWQGRGFATEAASASRDFAREHTDSSELVAIVHPDNRASSRVAEKIGMRRVDDDLGADGSVRHVLSMRLRSTAALSDADHLTE</sequence>
<proteinExistence type="predicted"/>
<accession>A0ABY1LNT6</accession>
<dbReference type="Proteomes" id="UP000190827">
    <property type="component" value="Unassembled WGS sequence"/>
</dbReference>
<dbReference type="Gene3D" id="3.40.630.30">
    <property type="match status" value="1"/>
</dbReference>
<dbReference type="InterPro" id="IPR051531">
    <property type="entry name" value="N-acetyltransferase"/>
</dbReference>
<dbReference type="PROSITE" id="PS51186">
    <property type="entry name" value="GNAT"/>
    <property type="match status" value="1"/>
</dbReference>
<gene>
    <name evidence="2" type="ORF">SAMN06295973_2818</name>
</gene>
<dbReference type="Pfam" id="PF13302">
    <property type="entry name" value="Acetyltransf_3"/>
    <property type="match status" value="1"/>
</dbReference>
<evidence type="ECO:0000259" key="1">
    <source>
        <dbReference type="PROSITE" id="PS51186"/>
    </source>
</evidence>
<keyword evidence="3" id="KW-1185">Reference proteome</keyword>
<evidence type="ECO:0000313" key="2">
    <source>
        <dbReference type="EMBL" id="SKC68397.1"/>
    </source>
</evidence>
<evidence type="ECO:0000313" key="3">
    <source>
        <dbReference type="Proteomes" id="UP000190827"/>
    </source>
</evidence>
<dbReference type="PANTHER" id="PTHR43792:SF1">
    <property type="entry name" value="N-ACETYLTRANSFERASE DOMAIN-CONTAINING PROTEIN"/>
    <property type="match status" value="1"/>
</dbReference>
<dbReference type="SUPFAM" id="SSF55729">
    <property type="entry name" value="Acyl-CoA N-acyltransferases (Nat)"/>
    <property type="match status" value="1"/>
</dbReference>
<comment type="caution">
    <text evidence="2">The sequence shown here is derived from an EMBL/GenBank/DDBJ whole genome shotgun (WGS) entry which is preliminary data.</text>
</comment>
<reference evidence="2 3" key="1">
    <citation type="submission" date="2017-02" db="EMBL/GenBank/DDBJ databases">
        <authorList>
            <person name="Varghese N."/>
            <person name="Submissions S."/>
        </authorList>
    </citation>
    <scope>NUCLEOTIDE SEQUENCE [LARGE SCALE GENOMIC DNA]</scope>
    <source>
        <strain evidence="2 3">VKM Ac-1787</strain>
    </source>
</reference>
<dbReference type="PANTHER" id="PTHR43792">
    <property type="entry name" value="GNAT FAMILY, PUTATIVE (AFU_ORTHOLOGUE AFUA_3G00765)-RELATED-RELATED"/>
    <property type="match status" value="1"/>
</dbReference>
<dbReference type="RefSeq" id="WP_079706563.1">
    <property type="nucleotide sequence ID" value="NZ_FUZO01000002.1"/>
</dbReference>
<feature type="domain" description="N-acetyltransferase" evidence="1">
    <location>
        <begin position="10"/>
        <end position="170"/>
    </location>
</feature>
<dbReference type="InterPro" id="IPR016181">
    <property type="entry name" value="Acyl_CoA_acyltransferase"/>
</dbReference>
<dbReference type="InterPro" id="IPR000182">
    <property type="entry name" value="GNAT_dom"/>
</dbReference>
<dbReference type="EMBL" id="FUZO01000002">
    <property type="protein sequence ID" value="SKC68397.1"/>
    <property type="molecule type" value="Genomic_DNA"/>
</dbReference>
<organism evidence="2 3">
    <name type="scientific">Plantibacter cousiniae</name>
    <name type="common">nom. nud.</name>
    <dbReference type="NCBI Taxonomy" id="199709"/>
    <lineage>
        <taxon>Bacteria</taxon>
        <taxon>Bacillati</taxon>
        <taxon>Actinomycetota</taxon>
        <taxon>Actinomycetes</taxon>
        <taxon>Micrococcales</taxon>
        <taxon>Microbacteriaceae</taxon>
        <taxon>Plantibacter</taxon>
    </lineage>
</organism>
<name>A0ABY1LNT6_9MICO</name>